<sequence>MLSRRSLLQSASCGFGYLALSGLCAQNARGEAKTAGNKLNNPLVPKQPHFPAKAKRVIFMCMRGAPAHVDTFDYKPQTGDKEHPGSVFKFQQAGESGLWISELFPELSKQADKLCLLNGMYANVPNHPQAFLQMHTGEFRFPRPSVGSWVLYGLGSENENLPGFITINPETRVGGAQNYASAFLPPIYQGSAIGYVGADISKATINNVTGTHLPASVKRNQLELVQEMNREHVAQRSDANLEAVIESLELGFRMQSAVPDLMDLRGESQATLDAYNVGNSRAVGRSLNDDFGRQCLLARRFAEAGVRFIEICHSNWDQHGNHRKELAANCEAIDRPISALLADLEQRGMLDETLIVWGGEFGRTALLSKDNGSNHNSSGFTFWLAGGGVKGGLAYGKTNETGRTAVENKVSFHDLHATLLHQLGLDYEQLTYRFAGRDFRINGTEPTRVVKEILA</sequence>
<reference evidence="1 2" key="1">
    <citation type="submission" date="2019-02" db="EMBL/GenBank/DDBJ databases">
        <title>Deep-cultivation of Planctomycetes and their phenomic and genomic characterization uncovers novel biology.</title>
        <authorList>
            <person name="Wiegand S."/>
            <person name="Jogler M."/>
            <person name="Boedeker C."/>
            <person name="Pinto D."/>
            <person name="Vollmers J."/>
            <person name="Rivas-Marin E."/>
            <person name="Kohn T."/>
            <person name="Peeters S.H."/>
            <person name="Heuer A."/>
            <person name="Rast P."/>
            <person name="Oberbeckmann S."/>
            <person name="Bunk B."/>
            <person name="Jeske O."/>
            <person name="Meyerdierks A."/>
            <person name="Storesund J.E."/>
            <person name="Kallscheuer N."/>
            <person name="Luecker S."/>
            <person name="Lage O.M."/>
            <person name="Pohl T."/>
            <person name="Merkel B.J."/>
            <person name="Hornburger P."/>
            <person name="Mueller R.-W."/>
            <person name="Bruemmer F."/>
            <person name="Labrenz M."/>
            <person name="Spormann A.M."/>
            <person name="Op den Camp H."/>
            <person name="Overmann J."/>
            <person name="Amann R."/>
            <person name="Jetten M.S.M."/>
            <person name="Mascher T."/>
            <person name="Medema M.H."/>
            <person name="Devos D.P."/>
            <person name="Kaster A.-K."/>
            <person name="Ovreas L."/>
            <person name="Rohde M."/>
            <person name="Galperin M.Y."/>
            <person name="Jogler C."/>
        </authorList>
    </citation>
    <scope>NUCLEOTIDE SEQUENCE [LARGE SCALE GENOMIC DNA]</scope>
    <source>
        <strain evidence="1 2">ETA_A8</strain>
    </source>
</reference>
<dbReference type="InterPro" id="IPR010869">
    <property type="entry name" value="DUF1501"/>
</dbReference>
<dbReference type="Pfam" id="PF07394">
    <property type="entry name" value="DUF1501"/>
    <property type="match status" value="1"/>
</dbReference>
<dbReference type="InterPro" id="IPR017850">
    <property type="entry name" value="Alkaline_phosphatase_core_sf"/>
</dbReference>
<dbReference type="Proteomes" id="UP000315017">
    <property type="component" value="Chromosome"/>
</dbReference>
<protein>
    <recommendedName>
        <fullName evidence="3">DUF1501 domain-containing protein</fullName>
    </recommendedName>
</protein>
<gene>
    <name evidence="1" type="ORF">ETAA8_21810</name>
</gene>
<evidence type="ECO:0000313" key="1">
    <source>
        <dbReference type="EMBL" id="QDU27097.1"/>
    </source>
</evidence>
<dbReference type="Gene3D" id="3.40.720.10">
    <property type="entry name" value="Alkaline Phosphatase, subunit A"/>
    <property type="match status" value="1"/>
</dbReference>
<dbReference type="EMBL" id="CP036274">
    <property type="protein sequence ID" value="QDU27097.1"/>
    <property type="molecule type" value="Genomic_DNA"/>
</dbReference>
<keyword evidence="2" id="KW-1185">Reference proteome</keyword>
<evidence type="ECO:0008006" key="3">
    <source>
        <dbReference type="Google" id="ProtNLM"/>
    </source>
</evidence>
<proteinExistence type="predicted"/>
<dbReference type="SUPFAM" id="SSF53649">
    <property type="entry name" value="Alkaline phosphatase-like"/>
    <property type="match status" value="1"/>
</dbReference>
<dbReference type="RefSeq" id="WP_145087971.1">
    <property type="nucleotide sequence ID" value="NZ_CP036274.1"/>
</dbReference>
<dbReference type="PANTHER" id="PTHR43737">
    <property type="entry name" value="BLL7424 PROTEIN"/>
    <property type="match status" value="1"/>
</dbReference>
<evidence type="ECO:0000313" key="2">
    <source>
        <dbReference type="Proteomes" id="UP000315017"/>
    </source>
</evidence>
<accession>A0A517YA23</accession>
<organism evidence="1 2">
    <name type="scientific">Anatilimnocola aggregata</name>
    <dbReference type="NCBI Taxonomy" id="2528021"/>
    <lineage>
        <taxon>Bacteria</taxon>
        <taxon>Pseudomonadati</taxon>
        <taxon>Planctomycetota</taxon>
        <taxon>Planctomycetia</taxon>
        <taxon>Pirellulales</taxon>
        <taxon>Pirellulaceae</taxon>
        <taxon>Anatilimnocola</taxon>
    </lineage>
</organism>
<dbReference type="KEGG" id="aagg:ETAA8_21810"/>
<dbReference type="AlphaFoldDB" id="A0A517YA23"/>
<dbReference type="PANTHER" id="PTHR43737:SF1">
    <property type="entry name" value="DUF1501 DOMAIN-CONTAINING PROTEIN"/>
    <property type="match status" value="1"/>
</dbReference>
<dbReference type="OrthoDB" id="127333at2"/>
<name>A0A517YA23_9BACT</name>